<comment type="caution">
    <text evidence="6">The sequence shown here is derived from an EMBL/GenBank/DDBJ whole genome shotgun (WGS) entry which is preliminary data.</text>
</comment>
<name>A0ABT5U1Y0_9GAMM</name>
<dbReference type="Gene3D" id="3.30.2350.20">
    <property type="entry name" value="TruD, catalytic domain"/>
    <property type="match status" value="1"/>
</dbReference>
<accession>A0ABT5U1Y0</accession>
<dbReference type="InterPro" id="IPR042214">
    <property type="entry name" value="TruD_catalytic"/>
</dbReference>
<dbReference type="InterPro" id="IPR011760">
    <property type="entry name" value="PsdUridine_synth_TruD_insert"/>
</dbReference>
<sequence length="340" mass="38882">MSWLDFTELAKAHGDALTKAVFKAYCEDFVVEEVLGITPTEEGEHELLWVEKTGQNTAWVAKQLAAYAGISQRQVSYCGLKDRQAVTRQWYSLHLPGKQGPDWQQLNLDGINIKQVVRHQRKLARGCHAGNRFVIRLRECQVDENQLVERMSRIQTQGVPNYFGTQRFGHDNNNLTRANQWFAGEWRPKRNQQDIYWSAARAYVFNKVLNFRVENNLWAELIAGDVLQFNDSNTLILPDKIDDAAKKKWQQAELITTGPLWGKGRLLSEMQTAEIETKLAAEEQLLTEGIVSGGVAMARRSLVVYPQQLAWQQEQDSIEVSFYLPKGAYATAVVRELVDW</sequence>
<dbReference type="Proteomes" id="UP001528823">
    <property type="component" value="Unassembled WGS sequence"/>
</dbReference>
<dbReference type="PANTHER" id="PTHR47811">
    <property type="entry name" value="TRNA PSEUDOURIDINE SYNTHASE D"/>
    <property type="match status" value="1"/>
</dbReference>
<dbReference type="EC" id="5.4.99.27" evidence="4"/>
<evidence type="ECO:0000313" key="7">
    <source>
        <dbReference type="Proteomes" id="UP001528823"/>
    </source>
</evidence>
<evidence type="ECO:0000313" key="6">
    <source>
        <dbReference type="EMBL" id="MDE1460375.1"/>
    </source>
</evidence>
<evidence type="ECO:0000256" key="1">
    <source>
        <dbReference type="ARBA" id="ARBA00007953"/>
    </source>
</evidence>
<dbReference type="Gene3D" id="3.30.2340.10">
    <property type="entry name" value="TruD, insertion domain"/>
    <property type="match status" value="1"/>
</dbReference>
<feature type="active site" description="Nucleophile" evidence="4">
    <location>
        <position position="82"/>
    </location>
</feature>
<comment type="similarity">
    <text evidence="1 4">Belongs to the pseudouridine synthase TruD family.</text>
</comment>
<evidence type="ECO:0000256" key="3">
    <source>
        <dbReference type="ARBA" id="ARBA00023235"/>
    </source>
</evidence>
<dbReference type="InterPro" id="IPR001656">
    <property type="entry name" value="PsdUridine_synth_TruD"/>
</dbReference>
<protein>
    <recommendedName>
        <fullName evidence="4">tRNA pseudouridine synthase D</fullName>
        <ecNumber evidence="4">5.4.99.27</ecNumber>
    </recommendedName>
    <alternativeName>
        <fullName evidence="4">tRNA pseudouridine(13) synthase</fullName>
    </alternativeName>
    <alternativeName>
        <fullName evidence="4">tRNA pseudouridylate synthase D</fullName>
    </alternativeName>
    <alternativeName>
        <fullName evidence="4">tRNA-uridine isomerase D</fullName>
    </alternativeName>
</protein>
<keyword evidence="3 4" id="KW-0413">Isomerase</keyword>
<dbReference type="InterPro" id="IPR050170">
    <property type="entry name" value="TruD_pseudoU_synthase"/>
</dbReference>
<comment type="catalytic activity">
    <reaction evidence="4">
        <text>uridine(13) in tRNA = pseudouridine(13) in tRNA</text>
        <dbReference type="Rhea" id="RHEA:42540"/>
        <dbReference type="Rhea" id="RHEA-COMP:10105"/>
        <dbReference type="Rhea" id="RHEA-COMP:10106"/>
        <dbReference type="ChEBI" id="CHEBI:65314"/>
        <dbReference type="ChEBI" id="CHEBI:65315"/>
        <dbReference type="EC" id="5.4.99.27"/>
    </reaction>
</comment>
<comment type="function">
    <text evidence="4">Responsible for synthesis of pseudouridine from uracil-13 in transfer RNAs.</text>
</comment>
<dbReference type="InterPro" id="IPR043165">
    <property type="entry name" value="TruD_insert_sf"/>
</dbReference>
<dbReference type="PANTHER" id="PTHR47811:SF1">
    <property type="entry name" value="TRNA PSEUDOURIDINE SYNTHASE D"/>
    <property type="match status" value="1"/>
</dbReference>
<keyword evidence="2 4" id="KW-0819">tRNA processing</keyword>
<feature type="domain" description="TRUD" evidence="5">
    <location>
        <begin position="158"/>
        <end position="305"/>
    </location>
</feature>
<evidence type="ECO:0000256" key="4">
    <source>
        <dbReference type="HAMAP-Rule" id="MF_01082"/>
    </source>
</evidence>
<evidence type="ECO:0000259" key="5">
    <source>
        <dbReference type="PROSITE" id="PS50984"/>
    </source>
</evidence>
<keyword evidence="7" id="KW-1185">Reference proteome</keyword>
<dbReference type="InterPro" id="IPR020103">
    <property type="entry name" value="PsdUridine_synth_cat_dom_sf"/>
</dbReference>
<evidence type="ECO:0000256" key="2">
    <source>
        <dbReference type="ARBA" id="ARBA00022694"/>
    </source>
</evidence>
<dbReference type="HAMAP" id="MF_01082">
    <property type="entry name" value="TruD"/>
    <property type="match status" value="1"/>
</dbReference>
<dbReference type="Pfam" id="PF01142">
    <property type="entry name" value="TruD"/>
    <property type="match status" value="2"/>
</dbReference>
<gene>
    <name evidence="4" type="primary">truD</name>
    <name evidence="6" type="ORF">ORQ98_00210</name>
</gene>
<reference evidence="6 7" key="1">
    <citation type="submission" date="2022-11" db="EMBL/GenBank/DDBJ databases">
        <title>Spartinivicinus poritis sp. nov., isolated from scleractinian coral Porites lutea.</title>
        <authorList>
            <person name="Zhang G."/>
            <person name="Cai L."/>
            <person name="Wei Q."/>
        </authorList>
    </citation>
    <scope>NUCLEOTIDE SEQUENCE [LARGE SCALE GENOMIC DNA]</scope>
    <source>
        <strain evidence="6 7">A2-2</strain>
    </source>
</reference>
<dbReference type="RefSeq" id="WP_274686750.1">
    <property type="nucleotide sequence ID" value="NZ_JAPMOU010000001.1"/>
</dbReference>
<organism evidence="6 7">
    <name type="scientific">Spartinivicinus poritis</name>
    <dbReference type="NCBI Taxonomy" id="2994640"/>
    <lineage>
        <taxon>Bacteria</taxon>
        <taxon>Pseudomonadati</taxon>
        <taxon>Pseudomonadota</taxon>
        <taxon>Gammaproteobacteria</taxon>
        <taxon>Oceanospirillales</taxon>
        <taxon>Zooshikellaceae</taxon>
        <taxon>Spartinivicinus</taxon>
    </lineage>
</organism>
<dbReference type="PROSITE" id="PS50984">
    <property type="entry name" value="TRUD"/>
    <property type="match status" value="1"/>
</dbReference>
<dbReference type="EMBL" id="JAPMOU010000001">
    <property type="protein sequence ID" value="MDE1460375.1"/>
    <property type="molecule type" value="Genomic_DNA"/>
</dbReference>
<dbReference type="SUPFAM" id="SSF55120">
    <property type="entry name" value="Pseudouridine synthase"/>
    <property type="match status" value="1"/>
</dbReference>
<proteinExistence type="inferred from homology"/>